<dbReference type="EMBL" id="BCMG01000009">
    <property type="protein sequence ID" value="GAX01790.1"/>
    <property type="molecule type" value="Genomic_DNA"/>
</dbReference>
<dbReference type="AlphaFoldDB" id="A0A1Z5IJ59"/>
<reference evidence="2 3" key="1">
    <citation type="submission" date="2015-11" db="EMBL/GenBank/DDBJ databases">
        <title>Draft genome sequences of new species of the genus Lactobacillus isolated from orchardgrass silage.</title>
        <authorList>
            <person name="Tohno M."/>
            <person name="Tanizawa Y."/>
            <person name="Arita M."/>
        </authorList>
    </citation>
    <scope>NUCLEOTIDE SEQUENCE [LARGE SCALE GENOMIC DNA]</scope>
    <source>
        <strain evidence="2 3">IWT126</strain>
    </source>
</reference>
<evidence type="ECO:0000313" key="2">
    <source>
        <dbReference type="EMBL" id="GAX01790.1"/>
    </source>
</evidence>
<dbReference type="OrthoDB" id="2316095at2"/>
<dbReference type="Proteomes" id="UP000198402">
    <property type="component" value="Unassembled WGS sequence"/>
</dbReference>
<dbReference type="RefSeq" id="WP_089136986.1">
    <property type="nucleotide sequence ID" value="NZ_BCMG01000009.1"/>
</dbReference>
<sequence>MRIGFKTALAGLIASLGLLSLTAVPAHADKPSIAVAPNAAFKQIKLDGTFMYNEYTKITPYHLKSTKKSAYMWNDLYTKKLHNLKSYPNYTWYQTATGTKGNSKYVRVSNFSETKVGWVWAGYLSKGYNSKGYQVTRKRYGRPTYAGGPFHVASTTKNAYLWDWTHTKVRANLKDYTNQNLFKRHSVRMKHSGKETWYAYVTVKTKHGDVSGYVAASLLTPGKTTNHANTDVVYPDDFTSTTDYLEYIKDSNYQKLTRSMMALFPNTPVDLGMSQIAAHNYSNRIYVDGDDGDDAVSTKGYKDIIVFRQVSKYLFDNRAASNETKIAGVKKLLDQAGYPQSKRDKMTDYKLGIYNINNVPISNLWDQTPGGKMAWYSLAVGKAE</sequence>
<proteinExistence type="predicted"/>
<organism evidence="2 3">
    <name type="scientific">Secundilactobacillus silagei JCM 19001</name>
    <dbReference type="NCBI Taxonomy" id="1302250"/>
    <lineage>
        <taxon>Bacteria</taxon>
        <taxon>Bacillati</taxon>
        <taxon>Bacillota</taxon>
        <taxon>Bacilli</taxon>
        <taxon>Lactobacillales</taxon>
        <taxon>Lactobacillaceae</taxon>
        <taxon>Secundilactobacillus</taxon>
    </lineage>
</organism>
<evidence type="ECO:0000313" key="3">
    <source>
        <dbReference type="Proteomes" id="UP000198402"/>
    </source>
</evidence>
<keyword evidence="3" id="KW-1185">Reference proteome</keyword>
<protein>
    <recommendedName>
        <fullName evidence="4">D-alanyl-D-alanine carboxypeptidase</fullName>
    </recommendedName>
</protein>
<evidence type="ECO:0000256" key="1">
    <source>
        <dbReference type="SAM" id="SignalP"/>
    </source>
</evidence>
<accession>A0A1Z5IJ59</accession>
<name>A0A1Z5IJ59_9LACO</name>
<feature type="chain" id="PRO_5012757754" description="D-alanyl-D-alanine carboxypeptidase" evidence="1">
    <location>
        <begin position="29"/>
        <end position="384"/>
    </location>
</feature>
<gene>
    <name evidence="2" type="ORF">IWT126_01833</name>
</gene>
<feature type="signal peptide" evidence="1">
    <location>
        <begin position="1"/>
        <end position="28"/>
    </location>
</feature>
<keyword evidence="1" id="KW-0732">Signal</keyword>
<evidence type="ECO:0008006" key="4">
    <source>
        <dbReference type="Google" id="ProtNLM"/>
    </source>
</evidence>
<comment type="caution">
    <text evidence="2">The sequence shown here is derived from an EMBL/GenBank/DDBJ whole genome shotgun (WGS) entry which is preliminary data.</text>
</comment>